<proteinExistence type="inferred from homology"/>
<dbReference type="OrthoDB" id="371245at2759"/>
<organism evidence="10 11">
    <name type="scientific">Cimex lectularius</name>
    <name type="common">Bed bug</name>
    <name type="synonym">Acanthia lectularia</name>
    <dbReference type="NCBI Taxonomy" id="79782"/>
    <lineage>
        <taxon>Eukaryota</taxon>
        <taxon>Metazoa</taxon>
        <taxon>Ecdysozoa</taxon>
        <taxon>Arthropoda</taxon>
        <taxon>Hexapoda</taxon>
        <taxon>Insecta</taxon>
        <taxon>Pterygota</taxon>
        <taxon>Neoptera</taxon>
        <taxon>Paraneoptera</taxon>
        <taxon>Hemiptera</taxon>
        <taxon>Heteroptera</taxon>
        <taxon>Panheteroptera</taxon>
        <taxon>Cimicomorpha</taxon>
        <taxon>Cimicidae</taxon>
        <taxon>Cimex</taxon>
    </lineage>
</organism>
<keyword evidence="5 8" id="KW-0539">Nucleus</keyword>
<dbReference type="GO" id="GO:0005829">
    <property type="term" value="C:cytosol"/>
    <property type="evidence" value="ECO:0007669"/>
    <property type="project" value="TreeGrafter"/>
</dbReference>
<dbReference type="Proteomes" id="UP000494040">
    <property type="component" value="Unassembled WGS sequence"/>
</dbReference>
<dbReference type="KEGG" id="clec:106672762"/>
<protein>
    <recommendedName>
        <fullName evidence="12">tRNA (guanine-N(7)-)-methyltransferase non-catalytic subunit wuho</fullName>
    </recommendedName>
</protein>
<evidence type="ECO:0000313" key="10">
    <source>
        <dbReference type="EnsemblMetazoa" id="XP_014259914.1"/>
    </source>
</evidence>
<dbReference type="CTD" id="31566"/>
<accession>A0A8I6SAL7</accession>
<comment type="similarity">
    <text evidence="8">Belongs to the WD repeat TRM82 family.</text>
</comment>
<dbReference type="GeneID" id="106672762"/>
<keyword evidence="2 8" id="KW-0853">WD repeat</keyword>
<keyword evidence="11" id="KW-1185">Reference proteome</keyword>
<evidence type="ECO:0000256" key="7">
    <source>
        <dbReference type="ARBA" id="ARBA00093542"/>
    </source>
</evidence>
<dbReference type="InterPro" id="IPR001680">
    <property type="entry name" value="WD40_rpt"/>
</dbReference>
<name>A0A8I6SAL7_CIMLE</name>
<dbReference type="RefSeq" id="XP_014259914.1">
    <property type="nucleotide sequence ID" value="XM_014404428.1"/>
</dbReference>
<comment type="subunit">
    <text evidence="7">Forms a heterodimer with the catalytic subunit Mettl1. Interacts with mei-P26 and weakly interacts with bgcn; required for the function or formation of the mei-P26-bgcn-bam-sxl complex. Interacts with nanos; may be involved in mei-P26-dependent derepression of the BMP signaling pathway. Interacts with Myc; the interaction may be mediated by mei-P26 and may be involved in the regulation of ribosome biogenesis.</text>
</comment>
<dbReference type="PROSITE" id="PS50082">
    <property type="entry name" value="WD_REPEATS_2"/>
    <property type="match status" value="1"/>
</dbReference>
<dbReference type="GO" id="GO:0005634">
    <property type="term" value="C:nucleus"/>
    <property type="evidence" value="ECO:0007669"/>
    <property type="project" value="UniProtKB-SubCell"/>
</dbReference>
<dbReference type="UniPathway" id="UPA00989"/>
<evidence type="ECO:0000256" key="8">
    <source>
        <dbReference type="HAMAP-Rule" id="MF_03056"/>
    </source>
</evidence>
<dbReference type="GO" id="GO:0043527">
    <property type="term" value="C:tRNA methyltransferase complex"/>
    <property type="evidence" value="ECO:0007669"/>
    <property type="project" value="TreeGrafter"/>
</dbReference>
<dbReference type="AlphaFoldDB" id="A0A8I6SAL7"/>
<dbReference type="InterPro" id="IPR028884">
    <property type="entry name" value="Trm82"/>
</dbReference>
<evidence type="ECO:0000256" key="5">
    <source>
        <dbReference type="ARBA" id="ARBA00023242"/>
    </source>
</evidence>
<evidence type="ECO:0008006" key="12">
    <source>
        <dbReference type="Google" id="ProtNLM"/>
    </source>
</evidence>
<dbReference type="SMART" id="SM00320">
    <property type="entry name" value="WD40"/>
    <property type="match status" value="3"/>
</dbReference>
<dbReference type="HAMAP" id="MF_03056">
    <property type="entry name" value="TRM82"/>
    <property type="match status" value="1"/>
</dbReference>
<evidence type="ECO:0000256" key="1">
    <source>
        <dbReference type="ARBA" id="ARBA00004123"/>
    </source>
</evidence>
<comment type="function">
    <text evidence="6">Required for the Mettl1-dependent formation of N(7)-methylguanine at position 46 (m7G46) in tRNA. In the Mettl1-wuho methyltransferase complex, it is required to stabilize and induce conformational changes of the catalytic subunit. Required for binding of nanos mRNA and repression of translation by the mei-P26-bgcn-bam-sxl complex. May cooperate with mei-P26 and nanos to derepress the BMP signaling pathway. May cooperate with mei-P26 to suppress expression of a subset of microRNAs. May cooperate with mei-P26 to regulate bam expression levels in germline cells during gametogenesis. Required to promote mitosis to meiosis transition during gametogenesis. May regulate germline cell division in part by regulating ribosome biogenesis.</text>
</comment>
<comment type="pathway">
    <text evidence="8">tRNA modification; N(7)-methylguanine-tRNA biosynthesis.</text>
</comment>
<dbReference type="InterPro" id="IPR015943">
    <property type="entry name" value="WD40/YVTN_repeat-like_dom_sf"/>
</dbReference>
<evidence type="ECO:0000256" key="9">
    <source>
        <dbReference type="PROSITE-ProRule" id="PRU00221"/>
    </source>
</evidence>
<sequence>MTSLSVNGNLFALSVERGTVAVDFSNELFNERLFVSSTKLEKGNVEVQDGNISLACCAFSPGPKYLAFCFHKELCVHEINSWQLVCKKELKRAASSVLFSPKTDKLVVADKSGDVYLFNFEKIQEEEGHLLLGHVSMILDVLITQDERFILTCDRDEKIRVSRFPDSYIIQSFCLGHKEFVMTMTLLSHNEKLLVSGSGDGTIRIWDFIDGRQSLVHDCSEVIIDGNDNSQSPAVLKIASLKLDENSSLLCATFRNFSGMLVYKILSEHGNILSVAHQVVKLVSEPITMCLNKSRDDVWIIEQGFIASLYKIDNKELVAFSTSEVDKVNSVLKKYPNVFCKQFSPSKMIESFYKKNFDNMEDYLKRKMDRLEQNNK</sequence>
<evidence type="ECO:0000313" key="11">
    <source>
        <dbReference type="Proteomes" id="UP000494040"/>
    </source>
</evidence>
<dbReference type="GO" id="GO:0106004">
    <property type="term" value="P:tRNA (guanine-N7)-methylation"/>
    <property type="evidence" value="ECO:0007669"/>
    <property type="project" value="UniProtKB-UniRule"/>
</dbReference>
<comment type="function">
    <text evidence="8">Required for the formation of N(7)-methylguanine at position 46 (m7G46) in tRNA. In the complex, it is required to stabilize and induce conformational changes of the catalytic subunit.</text>
</comment>
<keyword evidence="3 8" id="KW-0819">tRNA processing</keyword>
<dbReference type="OMA" id="DCIPVVY"/>
<dbReference type="Gene3D" id="2.130.10.10">
    <property type="entry name" value="YVTN repeat-like/Quinoprotein amine dehydrogenase"/>
    <property type="match status" value="1"/>
</dbReference>
<dbReference type="PANTHER" id="PTHR16288:SF0">
    <property type="entry name" value="TRNA (GUANINE-N(7)-)-METHYLTRANSFERASE NON-CATALYTIC SUBUNIT WDR4"/>
    <property type="match status" value="1"/>
</dbReference>
<evidence type="ECO:0000256" key="6">
    <source>
        <dbReference type="ARBA" id="ARBA00093337"/>
    </source>
</evidence>
<dbReference type="EnsemblMetazoa" id="XM_014404428.2">
    <property type="protein sequence ID" value="XP_014259914.1"/>
    <property type="gene ID" value="LOC106672762"/>
</dbReference>
<dbReference type="PANTHER" id="PTHR16288">
    <property type="entry name" value="WD40 REPEAT PROTEIN 4"/>
    <property type="match status" value="1"/>
</dbReference>
<reference evidence="10" key="1">
    <citation type="submission" date="2022-01" db="UniProtKB">
        <authorList>
            <consortium name="EnsemblMetazoa"/>
        </authorList>
    </citation>
    <scope>IDENTIFICATION</scope>
</reference>
<keyword evidence="4 8" id="KW-0677">Repeat</keyword>
<dbReference type="InterPro" id="IPR036322">
    <property type="entry name" value="WD40_repeat_dom_sf"/>
</dbReference>
<dbReference type="SUPFAM" id="SSF50978">
    <property type="entry name" value="WD40 repeat-like"/>
    <property type="match status" value="1"/>
</dbReference>
<evidence type="ECO:0000256" key="3">
    <source>
        <dbReference type="ARBA" id="ARBA00022694"/>
    </source>
</evidence>
<feature type="repeat" description="WD" evidence="9">
    <location>
        <begin position="174"/>
        <end position="216"/>
    </location>
</feature>
<evidence type="ECO:0000256" key="4">
    <source>
        <dbReference type="ARBA" id="ARBA00022737"/>
    </source>
</evidence>
<dbReference type="Pfam" id="PF00400">
    <property type="entry name" value="WD40"/>
    <property type="match status" value="1"/>
</dbReference>
<evidence type="ECO:0000256" key="2">
    <source>
        <dbReference type="ARBA" id="ARBA00022574"/>
    </source>
</evidence>
<dbReference type="PROSITE" id="PS50294">
    <property type="entry name" value="WD_REPEATS_REGION"/>
    <property type="match status" value="1"/>
</dbReference>
<comment type="subcellular location">
    <subcellularLocation>
        <location evidence="1 8">Nucleus</location>
    </subcellularLocation>
</comment>